<keyword evidence="2" id="KW-0732">Signal</keyword>
<dbReference type="InterPro" id="IPR003423">
    <property type="entry name" value="OMP_efflux"/>
</dbReference>
<dbReference type="PANTHER" id="PTHR30203:SF33">
    <property type="entry name" value="BLR4455 PROTEIN"/>
    <property type="match status" value="1"/>
</dbReference>
<accession>S7U1Y1</accession>
<dbReference type="EMBL" id="ATHJ01000057">
    <property type="protein sequence ID" value="EPR43312.1"/>
    <property type="molecule type" value="Genomic_DNA"/>
</dbReference>
<dbReference type="PROSITE" id="PS51257">
    <property type="entry name" value="PROKAR_LIPOPROTEIN"/>
    <property type="match status" value="1"/>
</dbReference>
<dbReference type="Pfam" id="PF02321">
    <property type="entry name" value="OEP"/>
    <property type="match status" value="2"/>
</dbReference>
<dbReference type="Gene3D" id="1.20.1600.10">
    <property type="entry name" value="Outer membrane efflux proteins (OEP)"/>
    <property type="match status" value="1"/>
</dbReference>
<dbReference type="eggNOG" id="COG1538">
    <property type="taxonomic scope" value="Bacteria"/>
</dbReference>
<keyword evidence="2" id="KW-0564">Palmitate</keyword>
<dbReference type="SUPFAM" id="SSF56954">
    <property type="entry name" value="Outer membrane efflux proteins (OEP)"/>
    <property type="match status" value="1"/>
</dbReference>
<organism evidence="3 4">
    <name type="scientific">Desulfococcus multivorans DSM 2059</name>
    <dbReference type="NCBI Taxonomy" id="1121405"/>
    <lineage>
        <taxon>Bacteria</taxon>
        <taxon>Pseudomonadati</taxon>
        <taxon>Thermodesulfobacteriota</taxon>
        <taxon>Desulfobacteria</taxon>
        <taxon>Desulfobacterales</taxon>
        <taxon>Desulfococcaceae</taxon>
        <taxon>Desulfococcus</taxon>
    </lineage>
</organism>
<evidence type="ECO:0000313" key="3">
    <source>
        <dbReference type="EMBL" id="EPR43312.1"/>
    </source>
</evidence>
<feature type="signal peptide" evidence="2">
    <location>
        <begin position="1"/>
        <end position="22"/>
    </location>
</feature>
<feature type="chain" id="PRO_5010751204" evidence="2">
    <location>
        <begin position="23"/>
        <end position="469"/>
    </location>
</feature>
<dbReference type="PATRIC" id="fig|1121405.3.peg.647"/>
<reference evidence="3 4" key="1">
    <citation type="journal article" date="2013" name="Genome Announc.">
        <title>Draft genome sequences for three mercury-methylating, sulfate-reducing bacteria.</title>
        <authorList>
            <person name="Brown S.D."/>
            <person name="Hurt R.A.Jr."/>
            <person name="Gilmour C.C."/>
            <person name="Elias D.A."/>
        </authorList>
    </citation>
    <scope>NUCLEOTIDE SEQUENCE [LARGE SCALE GENOMIC DNA]</scope>
    <source>
        <strain evidence="3 4">DSM 2059</strain>
    </source>
</reference>
<dbReference type="GO" id="GO:0015562">
    <property type="term" value="F:efflux transmembrane transporter activity"/>
    <property type="evidence" value="ECO:0007669"/>
    <property type="project" value="InterPro"/>
</dbReference>
<keyword evidence="2" id="KW-1134">Transmembrane beta strand</keyword>
<evidence type="ECO:0000256" key="2">
    <source>
        <dbReference type="RuleBase" id="RU362097"/>
    </source>
</evidence>
<dbReference type="STRING" id="897.B2D07_08705"/>
<dbReference type="Proteomes" id="UP000014977">
    <property type="component" value="Unassembled WGS sequence"/>
</dbReference>
<protein>
    <submittedName>
        <fullName evidence="3">RND efflux system, outer membrane lipoprotein, NodT family</fullName>
    </submittedName>
</protein>
<keyword evidence="2" id="KW-0812">Transmembrane</keyword>
<comment type="similarity">
    <text evidence="1 2">Belongs to the outer membrane factor (OMF) (TC 1.B.17) family.</text>
</comment>
<proteinExistence type="inferred from homology"/>
<dbReference type="PANTHER" id="PTHR30203">
    <property type="entry name" value="OUTER MEMBRANE CATION EFFLUX PROTEIN"/>
    <property type="match status" value="1"/>
</dbReference>
<gene>
    <name evidence="3" type="ORF">dsmv_1338</name>
</gene>
<evidence type="ECO:0000313" key="4">
    <source>
        <dbReference type="Proteomes" id="UP000014977"/>
    </source>
</evidence>
<dbReference type="GO" id="GO:0005886">
    <property type="term" value="C:plasma membrane"/>
    <property type="evidence" value="ECO:0007669"/>
    <property type="project" value="UniProtKB-SubCell"/>
</dbReference>
<sequence length="469" mass="51315">MRIKIISLGALAALLLTGCTMIPEYSRPDAPVPDQWPTGPAYDGTVSGRQAPPAADLQWRQFFTGKRLSRIIETALANNRDLRVAALNVERARAFYRIQRAELLPRIDAVGSGYAERVPADLSSTGNSRTIEEYRADIGTTAWEIDFFGRIRSLEKQAMEEYLATEYARRSAQILLIAETANAYLTLAADRENLQLARSTLEAQEESHHLIQRRFDVGLAPKIDLWQVRQRVDAARLDVARYTELTAQDENALNLLVGTPVAAHLLPEGLSSVTPPPDISPGISSEVLLRRPDILQAESLLKAANANIGAARAALFPRISLTTAVGTASDELSGLFKSGSGTWMFSPGITMPVFDPRIWSALDVSKAERELTLARYEGAIQAAFKEIADALATKGTVGHQLDAQRSLVEATSETYRLSNSRYEKGIDTYLSVLDAQRSLYAAQQGLITTRLAEASNKVRLYAVLGGSSD</sequence>
<comment type="subcellular location">
    <subcellularLocation>
        <location evidence="2">Cell membrane</location>
        <topology evidence="2">Lipid-anchor</topology>
    </subcellularLocation>
</comment>
<dbReference type="InterPro" id="IPR010131">
    <property type="entry name" value="MdtP/NodT-like"/>
</dbReference>
<dbReference type="AlphaFoldDB" id="S7U1Y1"/>
<dbReference type="RefSeq" id="WP_020875685.1">
    <property type="nucleotide sequence ID" value="NZ_ATHJ01000057.1"/>
</dbReference>
<keyword evidence="2 3" id="KW-0449">Lipoprotein</keyword>
<keyword evidence="4" id="KW-1185">Reference proteome</keyword>
<name>S7U1Y1_DESML</name>
<dbReference type="OrthoDB" id="9783163at2"/>
<comment type="caution">
    <text evidence="3">The sequence shown here is derived from an EMBL/GenBank/DDBJ whole genome shotgun (WGS) entry which is preliminary data.</text>
</comment>
<evidence type="ECO:0000256" key="1">
    <source>
        <dbReference type="ARBA" id="ARBA00007613"/>
    </source>
</evidence>
<dbReference type="Gene3D" id="2.20.200.10">
    <property type="entry name" value="Outer membrane efflux proteins (OEP)"/>
    <property type="match status" value="1"/>
</dbReference>
<keyword evidence="2" id="KW-0472">Membrane</keyword>
<dbReference type="NCBIfam" id="TIGR01845">
    <property type="entry name" value="outer_NodT"/>
    <property type="match status" value="1"/>
</dbReference>